<keyword evidence="11" id="KW-1185">Reference proteome</keyword>
<keyword evidence="3" id="KW-0805">Transcription regulation</keyword>
<evidence type="ECO:0000256" key="4">
    <source>
        <dbReference type="ARBA" id="ARBA00023125"/>
    </source>
</evidence>
<comment type="similarity">
    <text evidence="8">Belongs to the AP2/ERF transcription factor family. ERF subfamily.</text>
</comment>
<dbReference type="AlphaFoldDB" id="A0AAN7KHW7"/>
<keyword evidence="4" id="KW-0238">DNA-binding</keyword>
<evidence type="ECO:0000256" key="6">
    <source>
        <dbReference type="ARBA" id="ARBA00023163"/>
    </source>
</evidence>
<dbReference type="PRINTS" id="PR00367">
    <property type="entry name" value="ETHRSPELEMNT"/>
</dbReference>
<keyword evidence="2" id="KW-0936">Ethylene signaling pathway</keyword>
<keyword evidence="5" id="KW-0010">Activator</keyword>
<keyword evidence="6" id="KW-0804">Transcription</keyword>
<dbReference type="PROSITE" id="PS51032">
    <property type="entry name" value="AP2_ERF"/>
    <property type="match status" value="1"/>
</dbReference>
<dbReference type="Gene3D" id="3.30.730.10">
    <property type="entry name" value="AP2/ERF domain"/>
    <property type="match status" value="1"/>
</dbReference>
<evidence type="ECO:0000256" key="5">
    <source>
        <dbReference type="ARBA" id="ARBA00023159"/>
    </source>
</evidence>
<evidence type="ECO:0000256" key="2">
    <source>
        <dbReference type="ARBA" id="ARBA00022745"/>
    </source>
</evidence>
<comment type="caution">
    <text evidence="10">The sequence shown here is derived from an EMBL/GenBank/DDBJ whole genome shotgun (WGS) entry which is preliminary data.</text>
</comment>
<dbReference type="PANTHER" id="PTHR31190">
    <property type="entry name" value="DNA-BINDING DOMAIN"/>
    <property type="match status" value="1"/>
</dbReference>
<dbReference type="Proteomes" id="UP001345219">
    <property type="component" value="Chromosome 7"/>
</dbReference>
<dbReference type="SUPFAM" id="SSF54171">
    <property type="entry name" value="DNA-binding domain"/>
    <property type="match status" value="1"/>
</dbReference>
<evidence type="ECO:0000313" key="10">
    <source>
        <dbReference type="EMBL" id="KAK4766602.1"/>
    </source>
</evidence>
<evidence type="ECO:0000259" key="9">
    <source>
        <dbReference type="PROSITE" id="PS51032"/>
    </source>
</evidence>
<dbReference type="GO" id="GO:0006950">
    <property type="term" value="P:response to stress"/>
    <property type="evidence" value="ECO:0007669"/>
    <property type="project" value="UniProtKB-ARBA"/>
</dbReference>
<dbReference type="InterPro" id="IPR044808">
    <property type="entry name" value="ERF_plant"/>
</dbReference>
<dbReference type="InterPro" id="IPR016177">
    <property type="entry name" value="DNA-bd_dom_sf"/>
</dbReference>
<name>A0AAN7KHW7_9MYRT</name>
<sequence length="273" mass="30306">MDDFSSLEIIRQHLLADDNFYFPAATTPTGSQLVFETNNNLLPPAAVKLENMPTSSSSSESTDQYYCSSISSSHLDQLVIMSTIVPTMPEDHQSIAIVDPADQLPAGEVKVIPAQSTYCRSSSSSSSDSVPQKQHNIRPYRGHYRGVRRRPWGKYAAEIRDPTRKGCRVWLGTFDTDIDAAKAYDYAAFKMRGRKAILNFPLEAGMRLQEQDSPPPVIYPAGRRKRRQQHTKLLASCLESDTGDQLEAKATPMVAVAAAAIMETTDQSMEEEE</sequence>
<dbReference type="CDD" id="cd00018">
    <property type="entry name" value="AP2"/>
    <property type="match status" value="1"/>
</dbReference>
<dbReference type="InterPro" id="IPR001471">
    <property type="entry name" value="AP2/ERF_dom"/>
</dbReference>
<dbReference type="InterPro" id="IPR036955">
    <property type="entry name" value="AP2/ERF_dom_sf"/>
</dbReference>
<dbReference type="GO" id="GO:0009873">
    <property type="term" value="P:ethylene-activated signaling pathway"/>
    <property type="evidence" value="ECO:0007669"/>
    <property type="project" value="UniProtKB-KW"/>
</dbReference>
<evidence type="ECO:0000256" key="1">
    <source>
        <dbReference type="ARBA" id="ARBA00004123"/>
    </source>
</evidence>
<evidence type="ECO:0000313" key="11">
    <source>
        <dbReference type="Proteomes" id="UP001345219"/>
    </source>
</evidence>
<dbReference type="GO" id="GO:0005634">
    <property type="term" value="C:nucleus"/>
    <property type="evidence" value="ECO:0007669"/>
    <property type="project" value="UniProtKB-SubCell"/>
</dbReference>
<dbReference type="FunFam" id="3.30.730.10:FF:000001">
    <property type="entry name" value="Ethylene-responsive transcription factor 2"/>
    <property type="match status" value="1"/>
</dbReference>
<dbReference type="PANTHER" id="PTHR31190:SF499">
    <property type="entry name" value="ETHYLENE-RESPONSIVE TRANSCRIPTION FACTOR ERF105"/>
    <property type="match status" value="1"/>
</dbReference>
<dbReference type="SMART" id="SM00380">
    <property type="entry name" value="AP2"/>
    <property type="match status" value="1"/>
</dbReference>
<evidence type="ECO:0000256" key="3">
    <source>
        <dbReference type="ARBA" id="ARBA00023015"/>
    </source>
</evidence>
<dbReference type="GO" id="GO:0000976">
    <property type="term" value="F:transcription cis-regulatory region binding"/>
    <property type="evidence" value="ECO:0007669"/>
    <property type="project" value="UniProtKB-ARBA"/>
</dbReference>
<dbReference type="GO" id="GO:0003700">
    <property type="term" value="F:DNA-binding transcription factor activity"/>
    <property type="evidence" value="ECO:0007669"/>
    <property type="project" value="InterPro"/>
</dbReference>
<accession>A0AAN7KHW7</accession>
<comment type="subcellular location">
    <subcellularLocation>
        <location evidence="1">Nucleus</location>
    </subcellularLocation>
</comment>
<evidence type="ECO:0000256" key="7">
    <source>
        <dbReference type="ARBA" id="ARBA00023242"/>
    </source>
</evidence>
<protein>
    <recommendedName>
        <fullName evidence="9">AP2/ERF domain-containing protein</fullName>
    </recommendedName>
</protein>
<organism evidence="10 11">
    <name type="scientific">Trapa incisa</name>
    <dbReference type="NCBI Taxonomy" id="236973"/>
    <lineage>
        <taxon>Eukaryota</taxon>
        <taxon>Viridiplantae</taxon>
        <taxon>Streptophyta</taxon>
        <taxon>Embryophyta</taxon>
        <taxon>Tracheophyta</taxon>
        <taxon>Spermatophyta</taxon>
        <taxon>Magnoliopsida</taxon>
        <taxon>eudicotyledons</taxon>
        <taxon>Gunneridae</taxon>
        <taxon>Pentapetalae</taxon>
        <taxon>rosids</taxon>
        <taxon>malvids</taxon>
        <taxon>Myrtales</taxon>
        <taxon>Lythraceae</taxon>
        <taxon>Trapa</taxon>
    </lineage>
</organism>
<dbReference type="Pfam" id="PF00847">
    <property type="entry name" value="AP2"/>
    <property type="match status" value="1"/>
</dbReference>
<keyword evidence="7" id="KW-0539">Nucleus</keyword>
<dbReference type="EMBL" id="JAXIOK010000007">
    <property type="protein sequence ID" value="KAK4766602.1"/>
    <property type="molecule type" value="Genomic_DNA"/>
</dbReference>
<feature type="domain" description="AP2/ERF" evidence="9">
    <location>
        <begin position="143"/>
        <end position="201"/>
    </location>
</feature>
<reference evidence="10 11" key="1">
    <citation type="journal article" date="2023" name="Hortic Res">
        <title>Pangenome of water caltrop reveals structural variations and asymmetric subgenome divergence after allopolyploidization.</title>
        <authorList>
            <person name="Zhang X."/>
            <person name="Chen Y."/>
            <person name="Wang L."/>
            <person name="Yuan Y."/>
            <person name="Fang M."/>
            <person name="Shi L."/>
            <person name="Lu R."/>
            <person name="Comes H.P."/>
            <person name="Ma Y."/>
            <person name="Chen Y."/>
            <person name="Huang G."/>
            <person name="Zhou Y."/>
            <person name="Zheng Z."/>
            <person name="Qiu Y."/>
        </authorList>
    </citation>
    <scope>NUCLEOTIDE SEQUENCE [LARGE SCALE GENOMIC DNA]</scope>
    <source>
        <tissue evidence="10">Roots</tissue>
    </source>
</reference>
<proteinExistence type="inferred from homology"/>
<evidence type="ECO:0000256" key="8">
    <source>
        <dbReference type="ARBA" id="ARBA00024343"/>
    </source>
</evidence>
<gene>
    <name evidence="10" type="ORF">SAY87_008244</name>
</gene>